<reference evidence="2" key="1">
    <citation type="submission" date="2013-12" db="EMBL/GenBank/DDBJ databases">
        <title>A Varibaculum cambriense genome reconstructed from a premature infant gut community with otherwise low bacterial novelty that shifts toward anaerobic metabolism during the third week of life.</title>
        <authorList>
            <person name="Brown C.T."/>
            <person name="Sharon I."/>
            <person name="Thomas B.C."/>
            <person name="Castelle C.J."/>
            <person name="Morowitz M.J."/>
            <person name="Banfield J.F."/>
        </authorList>
    </citation>
    <scope>NUCLEOTIDE SEQUENCE</scope>
</reference>
<keyword evidence="1" id="KW-1133">Transmembrane helix</keyword>
<keyword evidence="1" id="KW-0812">Transmembrane</keyword>
<dbReference type="EMBL" id="AZMM01009716">
    <property type="protein sequence ID" value="ETJ35979.1"/>
    <property type="molecule type" value="Genomic_DNA"/>
</dbReference>
<sequence>MRTSILKIIISYIKEKKYSKALIMTLAGLGIGILIFLMALGVINILI</sequence>
<organism evidence="2">
    <name type="scientific">human gut metagenome</name>
    <dbReference type="NCBI Taxonomy" id="408170"/>
    <lineage>
        <taxon>unclassified sequences</taxon>
        <taxon>metagenomes</taxon>
        <taxon>organismal metagenomes</taxon>
    </lineage>
</organism>
<evidence type="ECO:0000313" key="2">
    <source>
        <dbReference type="EMBL" id="ETJ35979.1"/>
    </source>
</evidence>
<gene>
    <name evidence="2" type="ORF">Q604_UNBC09716G0003</name>
</gene>
<name>W1Y4C1_9ZZZZ</name>
<accession>W1Y4C1</accession>
<feature type="transmembrane region" description="Helical" evidence="1">
    <location>
        <begin position="21"/>
        <end position="46"/>
    </location>
</feature>
<dbReference type="AlphaFoldDB" id="W1Y4C1"/>
<protein>
    <submittedName>
        <fullName evidence="2">Uncharacterized protein</fullName>
    </submittedName>
</protein>
<proteinExistence type="predicted"/>
<evidence type="ECO:0000256" key="1">
    <source>
        <dbReference type="SAM" id="Phobius"/>
    </source>
</evidence>
<comment type="caution">
    <text evidence="2">The sequence shown here is derived from an EMBL/GenBank/DDBJ whole genome shotgun (WGS) entry which is preliminary data.</text>
</comment>
<keyword evidence="1" id="KW-0472">Membrane</keyword>